<feature type="domain" description="AMP-binding enzyme C-terminal" evidence="2">
    <location>
        <begin position="502"/>
        <end position="578"/>
    </location>
</feature>
<dbReference type="Pfam" id="PF00501">
    <property type="entry name" value="AMP-binding"/>
    <property type="match status" value="1"/>
</dbReference>
<evidence type="ECO:0000259" key="1">
    <source>
        <dbReference type="Pfam" id="PF00501"/>
    </source>
</evidence>
<accession>A0A238FMX0</accession>
<dbReference type="Gene3D" id="3.40.50.12780">
    <property type="entry name" value="N-terminal domain of ligase-like"/>
    <property type="match status" value="1"/>
</dbReference>
<evidence type="ECO:0000313" key="4">
    <source>
        <dbReference type="Proteomes" id="UP000198372"/>
    </source>
</evidence>
<sequence length="604" mass="66364">MAQTRTSQEAMKIMTGPGMPWETEEKTIKGRTYRVYKQLPSSMREFWLATKIPFGSRKYIVYDSESYTYAEAHTRVAALAALFHSRGVRKGDRIAICARNLPEFIFSFWAAASIGAVISAVNAWGTMDVLMHCFQMVECKLLVLDQERATILAEQQEELARLGCSTILVARPNKSLSRGMESMDQALSGCSDNQMPNVSIEPEDNATIYFTSGTTSKPKGVLATNRQFLSNRLNTSVAGARAALMKGLSLPVPDPEAPQKAVLLSVPLFHVIGAHSFLTLMTAMGGKVVMMHKYSAEKASELIIRERVTLAGGVPHMVLEIVDLLSKEGHALEALSFGGGPASSRLPEMVKKSIGEVPASQGFGLTETNSVATSVAGEEYAKRPTSCGLPTPVTRLRIIDPATNEELPTGKTGEICIHGPNIAEGYYRNEKATKEAFTEDGWFKSGDMGHVDEEGYLYISDRAKDIVSFNSGEWLHNRDLNADLELWLQIIRGGENIASIHVENALYSDDRVKDAAVVAVPHEKLGEVVAAVVVLHPKHRGQVDEAELRKVVGAKLSKHCVPDMILFWEDIPRNATGKTLKTELKPKLKVEWEKRQAKGQKAKL</sequence>
<dbReference type="InterPro" id="IPR020845">
    <property type="entry name" value="AMP-binding_CS"/>
</dbReference>
<dbReference type="Proteomes" id="UP000198372">
    <property type="component" value="Unassembled WGS sequence"/>
</dbReference>
<dbReference type="InterPro" id="IPR000873">
    <property type="entry name" value="AMP-dep_synth/lig_dom"/>
</dbReference>
<keyword evidence="4" id="KW-1185">Reference proteome</keyword>
<dbReference type="InterPro" id="IPR042099">
    <property type="entry name" value="ANL_N_sf"/>
</dbReference>
<dbReference type="STRING" id="269621.A0A238FMX0"/>
<dbReference type="PANTHER" id="PTHR24096:SF393">
    <property type="entry name" value="LIGASE, PUTATIVE-RELATED"/>
    <property type="match status" value="1"/>
</dbReference>
<proteinExistence type="predicted"/>
<dbReference type="OrthoDB" id="10253115at2759"/>
<reference evidence="4" key="1">
    <citation type="submission" date="2016-09" db="EMBL/GenBank/DDBJ databases">
        <authorList>
            <person name="Jeantristanb JTB J.-T."/>
            <person name="Ricardo R."/>
        </authorList>
    </citation>
    <scope>NUCLEOTIDE SEQUENCE [LARGE SCALE GENOMIC DNA]</scope>
</reference>
<dbReference type="Gene3D" id="3.30.300.30">
    <property type="match status" value="1"/>
</dbReference>
<gene>
    <name evidence="3" type="ORF">BQ2448_4075</name>
</gene>
<organism evidence="3 4">
    <name type="scientific">Microbotryum intermedium</name>
    <dbReference type="NCBI Taxonomy" id="269621"/>
    <lineage>
        <taxon>Eukaryota</taxon>
        <taxon>Fungi</taxon>
        <taxon>Dikarya</taxon>
        <taxon>Basidiomycota</taxon>
        <taxon>Pucciniomycotina</taxon>
        <taxon>Microbotryomycetes</taxon>
        <taxon>Microbotryales</taxon>
        <taxon>Microbotryaceae</taxon>
        <taxon>Microbotryum</taxon>
    </lineage>
</organism>
<dbReference type="PROSITE" id="PS00455">
    <property type="entry name" value="AMP_BINDING"/>
    <property type="match status" value="1"/>
</dbReference>
<dbReference type="PANTHER" id="PTHR24096">
    <property type="entry name" value="LONG-CHAIN-FATTY-ACID--COA LIGASE"/>
    <property type="match status" value="1"/>
</dbReference>
<feature type="domain" description="AMP-dependent synthetase/ligase" evidence="1">
    <location>
        <begin position="57"/>
        <end position="427"/>
    </location>
</feature>
<dbReference type="GO" id="GO:0019748">
    <property type="term" value="P:secondary metabolic process"/>
    <property type="evidence" value="ECO:0007669"/>
    <property type="project" value="TreeGrafter"/>
</dbReference>
<dbReference type="GO" id="GO:0016405">
    <property type="term" value="F:CoA-ligase activity"/>
    <property type="evidence" value="ECO:0007669"/>
    <property type="project" value="TreeGrafter"/>
</dbReference>
<name>A0A238FMX0_9BASI</name>
<evidence type="ECO:0000313" key="3">
    <source>
        <dbReference type="EMBL" id="SCV72538.1"/>
    </source>
</evidence>
<dbReference type="SUPFAM" id="SSF56801">
    <property type="entry name" value="Acetyl-CoA synthetase-like"/>
    <property type="match status" value="1"/>
</dbReference>
<dbReference type="EMBL" id="FMSP01000009">
    <property type="protein sequence ID" value="SCV72538.1"/>
    <property type="molecule type" value="Genomic_DNA"/>
</dbReference>
<evidence type="ECO:0000259" key="2">
    <source>
        <dbReference type="Pfam" id="PF13193"/>
    </source>
</evidence>
<dbReference type="InterPro" id="IPR025110">
    <property type="entry name" value="AMP-bd_C"/>
</dbReference>
<dbReference type="AlphaFoldDB" id="A0A238FMX0"/>
<protein>
    <submittedName>
        <fullName evidence="3">BQ2448_4075 protein</fullName>
    </submittedName>
</protein>
<dbReference type="InterPro" id="IPR045851">
    <property type="entry name" value="AMP-bd_C_sf"/>
</dbReference>
<dbReference type="Pfam" id="PF13193">
    <property type="entry name" value="AMP-binding_C"/>
    <property type="match status" value="1"/>
</dbReference>